<keyword evidence="2 7" id="KW-0808">Transferase</keyword>
<gene>
    <name evidence="9" type="ORF">chiPu_0011506</name>
</gene>
<dbReference type="PANTHER" id="PTHR12246">
    <property type="entry name" value="PALMITOYLTRANSFERASE ZDHHC16"/>
    <property type="match status" value="1"/>
</dbReference>
<accession>A0A401SRL5</accession>
<evidence type="ECO:0000259" key="8">
    <source>
        <dbReference type="Pfam" id="PF01529"/>
    </source>
</evidence>
<dbReference type="InterPro" id="IPR001594">
    <property type="entry name" value="Palmitoyltrfase_DHHC"/>
</dbReference>
<dbReference type="EC" id="2.3.1.225" evidence="7"/>
<dbReference type="EMBL" id="BEZZ01000482">
    <property type="protein sequence ID" value="GCC33039.1"/>
    <property type="molecule type" value="Genomic_DNA"/>
</dbReference>
<dbReference type="STRING" id="137246.A0A401SRL5"/>
<evidence type="ECO:0000256" key="1">
    <source>
        <dbReference type="ARBA" id="ARBA00004141"/>
    </source>
</evidence>
<dbReference type="Pfam" id="PF01529">
    <property type="entry name" value="DHHC"/>
    <property type="match status" value="1"/>
</dbReference>
<evidence type="ECO:0000256" key="7">
    <source>
        <dbReference type="RuleBase" id="RU079119"/>
    </source>
</evidence>
<evidence type="ECO:0000256" key="4">
    <source>
        <dbReference type="ARBA" id="ARBA00022989"/>
    </source>
</evidence>
<evidence type="ECO:0000256" key="3">
    <source>
        <dbReference type="ARBA" id="ARBA00022692"/>
    </source>
</evidence>
<dbReference type="InterPro" id="IPR039859">
    <property type="entry name" value="PFA4/ZDH16/20/ERF2-like"/>
</dbReference>
<evidence type="ECO:0000313" key="9">
    <source>
        <dbReference type="EMBL" id="GCC33039.1"/>
    </source>
</evidence>
<dbReference type="GO" id="GO:0019706">
    <property type="term" value="F:protein-cysteine S-palmitoyltransferase activity"/>
    <property type="evidence" value="ECO:0007669"/>
    <property type="project" value="UniProtKB-EC"/>
</dbReference>
<proteinExistence type="inferred from homology"/>
<keyword evidence="3 7" id="KW-0812">Transmembrane</keyword>
<feature type="transmembrane region" description="Helical" evidence="7">
    <location>
        <begin position="177"/>
        <end position="205"/>
    </location>
</feature>
<evidence type="ECO:0000256" key="2">
    <source>
        <dbReference type="ARBA" id="ARBA00022679"/>
    </source>
</evidence>
<keyword evidence="4 7" id="KW-1133">Transmembrane helix</keyword>
<evidence type="ECO:0000256" key="5">
    <source>
        <dbReference type="ARBA" id="ARBA00023136"/>
    </source>
</evidence>
<dbReference type="Proteomes" id="UP000287033">
    <property type="component" value="Unassembled WGS sequence"/>
</dbReference>
<keyword evidence="6 7" id="KW-0012">Acyltransferase</keyword>
<name>A0A401SRL5_CHIPU</name>
<comment type="domain">
    <text evidence="7">The DHHC domain is required for palmitoyltransferase activity.</text>
</comment>
<organism evidence="9 10">
    <name type="scientific">Chiloscyllium punctatum</name>
    <name type="common">Brownbanded bambooshark</name>
    <name type="synonym">Hemiscyllium punctatum</name>
    <dbReference type="NCBI Taxonomy" id="137246"/>
    <lineage>
        <taxon>Eukaryota</taxon>
        <taxon>Metazoa</taxon>
        <taxon>Chordata</taxon>
        <taxon>Craniata</taxon>
        <taxon>Vertebrata</taxon>
        <taxon>Chondrichthyes</taxon>
        <taxon>Elasmobranchii</taxon>
        <taxon>Galeomorphii</taxon>
        <taxon>Galeoidea</taxon>
        <taxon>Orectolobiformes</taxon>
        <taxon>Hemiscylliidae</taxon>
        <taxon>Chiloscyllium</taxon>
    </lineage>
</organism>
<keyword evidence="10" id="KW-1185">Reference proteome</keyword>
<dbReference type="GO" id="GO:0016020">
    <property type="term" value="C:membrane"/>
    <property type="evidence" value="ECO:0007669"/>
    <property type="project" value="UniProtKB-SubCell"/>
</dbReference>
<comment type="subcellular location">
    <subcellularLocation>
        <location evidence="1">Membrane</location>
        <topology evidence="1">Multi-pass membrane protein</topology>
    </subcellularLocation>
</comment>
<comment type="similarity">
    <text evidence="7">Belongs to the DHHC palmitoyltransferase family.</text>
</comment>
<sequence>MQFSGLQGVRELPLWSVSDELHHPAQLACDMRTRSVRALSRSTLQPAAVAERSPGAAESSRSVHVGIAGPRHYSPTTILGHCFYCTHLSVSELILRLATAGMRRRLHCVCTAMRLFLKCLRLGRRRRSKLFHRVRTLWSYSKLCVNSLVYNTFTNTDVVLDSLFEPIYWLVDHVTRWFGMVFVILVIILTTTIVMIVYICVLPVIMSTYPVGWIAWHLCYGHWNLMQIVFHYYKAVRTHPGYPTEGKSDIPMVSICRKCINPKPARTHHCSICNRCILKMDHHCRILFALK</sequence>
<reference evidence="9 10" key="1">
    <citation type="journal article" date="2018" name="Nat. Ecol. Evol.">
        <title>Shark genomes provide insights into elasmobranch evolution and the origin of vertebrates.</title>
        <authorList>
            <person name="Hara Y"/>
            <person name="Yamaguchi K"/>
            <person name="Onimaru K"/>
            <person name="Kadota M"/>
            <person name="Koyanagi M"/>
            <person name="Keeley SD"/>
            <person name="Tatsumi K"/>
            <person name="Tanaka K"/>
            <person name="Motone F"/>
            <person name="Kageyama Y"/>
            <person name="Nozu R"/>
            <person name="Adachi N"/>
            <person name="Nishimura O"/>
            <person name="Nakagawa R"/>
            <person name="Tanegashima C"/>
            <person name="Kiyatake I"/>
            <person name="Matsumoto R"/>
            <person name="Murakumo K"/>
            <person name="Nishida K"/>
            <person name="Terakita A"/>
            <person name="Kuratani S"/>
            <person name="Sato K"/>
            <person name="Hyodo S Kuraku.S."/>
        </authorList>
    </citation>
    <scope>NUCLEOTIDE SEQUENCE [LARGE SCALE GENOMIC DNA]</scope>
</reference>
<dbReference type="AlphaFoldDB" id="A0A401SRL5"/>
<dbReference type="OrthoDB" id="331948at2759"/>
<evidence type="ECO:0000313" key="10">
    <source>
        <dbReference type="Proteomes" id="UP000287033"/>
    </source>
</evidence>
<dbReference type="PROSITE" id="PS50216">
    <property type="entry name" value="DHHC"/>
    <property type="match status" value="1"/>
</dbReference>
<feature type="transmembrane region" description="Helical" evidence="7">
    <location>
        <begin position="211"/>
        <end position="233"/>
    </location>
</feature>
<protein>
    <recommendedName>
        <fullName evidence="7">Palmitoyltransferase</fullName>
        <ecNumber evidence="7">2.3.1.225</ecNumber>
    </recommendedName>
</protein>
<feature type="domain" description="Palmitoyltransferase DHHC" evidence="8">
    <location>
        <begin position="255"/>
        <end position="287"/>
    </location>
</feature>
<comment type="caution">
    <text evidence="9">The sequence shown here is derived from an EMBL/GenBank/DDBJ whole genome shotgun (WGS) entry which is preliminary data.</text>
</comment>
<keyword evidence="5 7" id="KW-0472">Membrane</keyword>
<comment type="catalytic activity">
    <reaction evidence="7">
        <text>L-cysteinyl-[protein] + hexadecanoyl-CoA = S-hexadecanoyl-L-cysteinyl-[protein] + CoA</text>
        <dbReference type="Rhea" id="RHEA:36683"/>
        <dbReference type="Rhea" id="RHEA-COMP:10131"/>
        <dbReference type="Rhea" id="RHEA-COMP:11032"/>
        <dbReference type="ChEBI" id="CHEBI:29950"/>
        <dbReference type="ChEBI" id="CHEBI:57287"/>
        <dbReference type="ChEBI" id="CHEBI:57379"/>
        <dbReference type="ChEBI" id="CHEBI:74151"/>
        <dbReference type="EC" id="2.3.1.225"/>
    </reaction>
</comment>
<evidence type="ECO:0000256" key="6">
    <source>
        <dbReference type="ARBA" id="ARBA00023315"/>
    </source>
</evidence>